<reference evidence="2" key="1">
    <citation type="journal article" date="2021" name="New Phytol.">
        <title>Evolutionary innovations through gain and loss of genes in the ectomycorrhizal Boletales.</title>
        <authorList>
            <person name="Wu G."/>
            <person name="Miyauchi S."/>
            <person name="Morin E."/>
            <person name="Kuo A."/>
            <person name="Drula E."/>
            <person name="Varga T."/>
            <person name="Kohler A."/>
            <person name="Feng B."/>
            <person name="Cao Y."/>
            <person name="Lipzen A."/>
            <person name="Daum C."/>
            <person name="Hundley H."/>
            <person name="Pangilinan J."/>
            <person name="Johnson J."/>
            <person name="Barry K."/>
            <person name="LaButti K."/>
            <person name="Ng V."/>
            <person name="Ahrendt S."/>
            <person name="Min B."/>
            <person name="Choi I.G."/>
            <person name="Park H."/>
            <person name="Plett J.M."/>
            <person name="Magnuson J."/>
            <person name="Spatafora J.W."/>
            <person name="Nagy L.G."/>
            <person name="Henrissat B."/>
            <person name="Grigoriev I.V."/>
            <person name="Yang Z.L."/>
            <person name="Xu J."/>
            <person name="Martin F.M."/>
        </authorList>
    </citation>
    <scope>NUCLEOTIDE SEQUENCE</scope>
    <source>
        <strain evidence="2">KKN 215</strain>
    </source>
</reference>
<sequence length="313" mass="32764">MLFSTVLAAVSGASLVFAAPSLQSRQTDDAKPAINDIQVLQYAMTLELLENAFYSEGLKRFDAAAFRAAGYPDWVRGRFQQIAQHEATHVEFLKGALGKDAVEACEYKFPYDDPKGFAAVSMVLEVVGQAAYTGAAPLLSDKNTLEVAANILSVESSQAAWVASAVLKGSAWSGPFETALGPNGVFSLASPFIVRCPSTNAPLPVKALPALSVQPAAPTAGSEITLSFTRPAGTTGTLYVVFLNGIVPKFAPIVEKDGKYTATVPEGLQGVVYSGVTSNNTSAAASDANLLTGLTVFDFPISSFVSNKGTIPQ</sequence>
<dbReference type="Pfam" id="PF13668">
    <property type="entry name" value="Ferritin_2"/>
    <property type="match status" value="1"/>
</dbReference>
<dbReference type="EMBL" id="JAEVFJ010000053">
    <property type="protein sequence ID" value="KAH8080728.1"/>
    <property type="molecule type" value="Genomic_DNA"/>
</dbReference>
<protein>
    <submittedName>
        <fullName evidence="2">Ferritin-like domain-containing protein</fullName>
    </submittedName>
</protein>
<dbReference type="AlphaFoldDB" id="A0A8K0UFJ4"/>
<keyword evidence="1" id="KW-0732">Signal</keyword>
<dbReference type="Proteomes" id="UP000813824">
    <property type="component" value="Unassembled WGS sequence"/>
</dbReference>
<dbReference type="PANTHER" id="PTHR31694">
    <property type="entry name" value="DESICCATION-LIKE PROTEIN"/>
    <property type="match status" value="1"/>
</dbReference>
<evidence type="ECO:0000313" key="3">
    <source>
        <dbReference type="Proteomes" id="UP000813824"/>
    </source>
</evidence>
<name>A0A8K0UFJ4_9AGAR</name>
<proteinExistence type="predicted"/>
<dbReference type="OrthoDB" id="1001765at2759"/>
<keyword evidence="3" id="KW-1185">Reference proteome</keyword>
<dbReference type="InterPro" id="IPR052965">
    <property type="entry name" value="Pigment-catalase-like"/>
</dbReference>
<gene>
    <name evidence="2" type="ORF">BXZ70DRAFT_639554</name>
</gene>
<dbReference type="InterPro" id="IPR009078">
    <property type="entry name" value="Ferritin-like_SF"/>
</dbReference>
<comment type="caution">
    <text evidence="2">The sequence shown here is derived from an EMBL/GenBank/DDBJ whole genome shotgun (WGS) entry which is preliminary data.</text>
</comment>
<accession>A0A8K0UFJ4</accession>
<feature type="signal peptide" evidence="1">
    <location>
        <begin position="1"/>
        <end position="18"/>
    </location>
</feature>
<evidence type="ECO:0000256" key="1">
    <source>
        <dbReference type="SAM" id="SignalP"/>
    </source>
</evidence>
<evidence type="ECO:0000313" key="2">
    <source>
        <dbReference type="EMBL" id="KAH8080728.1"/>
    </source>
</evidence>
<organism evidence="2 3">
    <name type="scientific">Cristinia sonorae</name>
    <dbReference type="NCBI Taxonomy" id="1940300"/>
    <lineage>
        <taxon>Eukaryota</taxon>
        <taxon>Fungi</taxon>
        <taxon>Dikarya</taxon>
        <taxon>Basidiomycota</taxon>
        <taxon>Agaricomycotina</taxon>
        <taxon>Agaricomycetes</taxon>
        <taxon>Agaricomycetidae</taxon>
        <taxon>Agaricales</taxon>
        <taxon>Pleurotineae</taxon>
        <taxon>Stephanosporaceae</taxon>
        <taxon>Cristinia</taxon>
    </lineage>
</organism>
<feature type="chain" id="PRO_5035424990" evidence="1">
    <location>
        <begin position="19"/>
        <end position="313"/>
    </location>
</feature>
<dbReference type="SUPFAM" id="SSF47240">
    <property type="entry name" value="Ferritin-like"/>
    <property type="match status" value="1"/>
</dbReference>
<dbReference type="PANTHER" id="PTHR31694:SF26">
    <property type="entry name" value="OS05G0151100 PROTEIN"/>
    <property type="match status" value="1"/>
</dbReference>